<comment type="pathway">
    <text evidence="2">Cofactor biosynthesis; riboflavin biosynthesis; 2-hydroxy-3-oxobutyl phosphate from D-ribulose 5-phosphate: step 1/1.</text>
</comment>
<keyword evidence="6" id="KW-0479">Metal-binding</keyword>
<dbReference type="EMBL" id="CP110343">
    <property type="protein sequence ID" value="WPX97725.1"/>
    <property type="molecule type" value="Genomic_DNA"/>
</dbReference>
<evidence type="ECO:0000313" key="7">
    <source>
        <dbReference type="EMBL" id="WPX97725.1"/>
    </source>
</evidence>
<dbReference type="PANTHER" id="PTHR21327">
    <property type="entry name" value="GTP CYCLOHYDROLASE II-RELATED"/>
    <property type="match status" value="1"/>
</dbReference>
<evidence type="ECO:0000313" key="8">
    <source>
        <dbReference type="Proteomes" id="UP001325140"/>
    </source>
</evidence>
<proteinExistence type="predicted"/>
<evidence type="ECO:0000256" key="5">
    <source>
        <dbReference type="ARBA" id="ARBA00022619"/>
    </source>
</evidence>
<evidence type="ECO:0000256" key="1">
    <source>
        <dbReference type="ARBA" id="ARBA00002284"/>
    </source>
</evidence>
<evidence type="ECO:0000256" key="4">
    <source>
        <dbReference type="ARBA" id="ARBA00018836"/>
    </source>
</evidence>
<dbReference type="InterPro" id="IPR000422">
    <property type="entry name" value="DHBP_synthase_RibB"/>
</dbReference>
<name>A0ABZ0US57_9RICK</name>
<dbReference type="Gene3D" id="3.90.870.10">
    <property type="entry name" value="DHBP synthase"/>
    <property type="match status" value="1"/>
</dbReference>
<gene>
    <name evidence="7" type="ORF">Fokcrypt_00239</name>
</gene>
<dbReference type="Pfam" id="PF00926">
    <property type="entry name" value="DHBP_synthase"/>
    <property type="match status" value="1"/>
</dbReference>
<keyword evidence="5" id="KW-0686">Riboflavin biosynthesis</keyword>
<evidence type="ECO:0000256" key="6">
    <source>
        <dbReference type="ARBA" id="ARBA00022723"/>
    </source>
</evidence>
<dbReference type="RefSeq" id="WP_323722376.1">
    <property type="nucleotide sequence ID" value="NZ_CP110343.1"/>
</dbReference>
<evidence type="ECO:0000256" key="3">
    <source>
        <dbReference type="ARBA" id="ARBA00012153"/>
    </source>
</evidence>
<protein>
    <recommendedName>
        <fullName evidence="4">3,4-dihydroxy-2-butanone 4-phosphate synthase</fullName>
        <ecNumber evidence="3">4.1.99.12</ecNumber>
    </recommendedName>
</protein>
<dbReference type="PANTHER" id="PTHR21327:SF18">
    <property type="entry name" value="3,4-DIHYDROXY-2-BUTANONE 4-PHOSPHATE SYNTHASE"/>
    <property type="match status" value="1"/>
</dbReference>
<comment type="function">
    <text evidence="1">Catalyzes the conversion of D-ribulose 5-phosphate to formate and 3,4-dihydroxy-2-butanone 4-phosphate.</text>
</comment>
<evidence type="ECO:0000256" key="2">
    <source>
        <dbReference type="ARBA" id="ARBA00004904"/>
    </source>
</evidence>
<reference evidence="7" key="1">
    <citation type="submission" date="2022-10" db="EMBL/GenBank/DDBJ databases">
        <title>Host association and intracellularity evolved multiple times independently in the Rickettsiales.</title>
        <authorList>
            <person name="Castelli M."/>
            <person name="Nardi T."/>
            <person name="Gammuto L."/>
            <person name="Bellinzona G."/>
            <person name="Sabaneyeva E."/>
            <person name="Potekhin A."/>
            <person name="Serra V."/>
            <person name="Petroni G."/>
            <person name="Sassera D."/>
        </authorList>
    </citation>
    <scope>NUCLEOTIDE SEQUENCE [LARGE SCALE GENOMIC DNA]</scope>
    <source>
        <strain evidence="7">US_Bl 11III1</strain>
    </source>
</reference>
<dbReference type="InterPro" id="IPR017945">
    <property type="entry name" value="DHBP_synth_RibB-like_a/b_dom"/>
</dbReference>
<dbReference type="Proteomes" id="UP001325140">
    <property type="component" value="Chromosome"/>
</dbReference>
<accession>A0ABZ0US57</accession>
<dbReference type="SUPFAM" id="SSF55821">
    <property type="entry name" value="YrdC/RibB"/>
    <property type="match status" value="1"/>
</dbReference>
<dbReference type="EC" id="4.1.99.12" evidence="3"/>
<organism evidence="7 8">
    <name type="scientific">Candidatus Fokinia crypta</name>
    <dbReference type="NCBI Taxonomy" id="1920990"/>
    <lineage>
        <taxon>Bacteria</taxon>
        <taxon>Pseudomonadati</taxon>
        <taxon>Pseudomonadota</taxon>
        <taxon>Alphaproteobacteria</taxon>
        <taxon>Rickettsiales</taxon>
        <taxon>Candidatus Midichloriaceae</taxon>
        <taxon>Candidatus Fokinia</taxon>
    </lineage>
</organism>
<sequence length="202" mass="21930">MKDNYHDVEAAIGALRNGLPILLYDNEKENECDVVIAAQKATPEIINFMITHCKGLVYVAISAFIAKKLSLELQDVRGSSDFTAFTTSVDYSESTTGISVVERARTINALADPSSTPQSFKTPGHVFPIIARDGGLKIRKGHTESIIFLMQLANMYEAGAGCEVLDVNGFPLAGSNVFRFAAEHKLICISVAQLVHIAENNI</sequence>
<keyword evidence="8" id="KW-1185">Reference proteome</keyword>